<reference evidence="2 3" key="1">
    <citation type="journal article" date="2011" name="Science">
        <title>The Selaginella genome identifies genetic changes associated with the evolution of vascular plants.</title>
        <authorList>
            <person name="Banks J.A."/>
            <person name="Nishiyama T."/>
            <person name="Hasebe M."/>
            <person name="Bowman J.L."/>
            <person name="Gribskov M."/>
            <person name="dePamphilis C."/>
            <person name="Albert V.A."/>
            <person name="Aono N."/>
            <person name="Aoyama T."/>
            <person name="Ambrose B.A."/>
            <person name="Ashton N.W."/>
            <person name="Axtell M.J."/>
            <person name="Barker E."/>
            <person name="Barker M.S."/>
            <person name="Bennetzen J.L."/>
            <person name="Bonawitz N.D."/>
            <person name="Chapple C."/>
            <person name="Cheng C."/>
            <person name="Correa L.G."/>
            <person name="Dacre M."/>
            <person name="DeBarry J."/>
            <person name="Dreyer I."/>
            <person name="Elias M."/>
            <person name="Engstrom E.M."/>
            <person name="Estelle M."/>
            <person name="Feng L."/>
            <person name="Finet C."/>
            <person name="Floyd S.K."/>
            <person name="Frommer W.B."/>
            <person name="Fujita T."/>
            <person name="Gramzow L."/>
            <person name="Gutensohn M."/>
            <person name="Harholt J."/>
            <person name="Hattori M."/>
            <person name="Heyl A."/>
            <person name="Hirai T."/>
            <person name="Hiwatashi Y."/>
            <person name="Ishikawa M."/>
            <person name="Iwata M."/>
            <person name="Karol K.G."/>
            <person name="Koehler B."/>
            <person name="Kolukisaoglu U."/>
            <person name="Kubo M."/>
            <person name="Kurata T."/>
            <person name="Lalonde S."/>
            <person name="Li K."/>
            <person name="Li Y."/>
            <person name="Litt A."/>
            <person name="Lyons E."/>
            <person name="Manning G."/>
            <person name="Maruyama T."/>
            <person name="Michael T.P."/>
            <person name="Mikami K."/>
            <person name="Miyazaki S."/>
            <person name="Morinaga S."/>
            <person name="Murata T."/>
            <person name="Mueller-Roeber B."/>
            <person name="Nelson D.R."/>
            <person name="Obara M."/>
            <person name="Oguri Y."/>
            <person name="Olmstead R.G."/>
            <person name="Onodera N."/>
            <person name="Petersen B.L."/>
            <person name="Pils B."/>
            <person name="Prigge M."/>
            <person name="Rensing S.A."/>
            <person name="Riano-Pachon D.M."/>
            <person name="Roberts A.W."/>
            <person name="Sato Y."/>
            <person name="Scheller H.V."/>
            <person name="Schulz B."/>
            <person name="Schulz C."/>
            <person name="Shakirov E.V."/>
            <person name="Shibagaki N."/>
            <person name="Shinohara N."/>
            <person name="Shippen D.E."/>
            <person name="Soerensen I."/>
            <person name="Sotooka R."/>
            <person name="Sugimoto N."/>
            <person name="Sugita M."/>
            <person name="Sumikawa N."/>
            <person name="Tanurdzic M."/>
            <person name="Theissen G."/>
            <person name="Ulvskov P."/>
            <person name="Wakazuki S."/>
            <person name="Weng J.K."/>
            <person name="Willats W.W."/>
            <person name="Wipf D."/>
            <person name="Wolf P.G."/>
            <person name="Yang L."/>
            <person name="Zimmer A.D."/>
            <person name="Zhu Q."/>
            <person name="Mitros T."/>
            <person name="Hellsten U."/>
            <person name="Loque D."/>
            <person name="Otillar R."/>
            <person name="Salamov A."/>
            <person name="Schmutz J."/>
            <person name="Shapiro H."/>
            <person name="Lindquist E."/>
            <person name="Lucas S."/>
            <person name="Rokhsar D."/>
            <person name="Grigoriev I.V."/>
        </authorList>
    </citation>
    <scope>NUCLEOTIDE SEQUENCE [LARGE SCALE GENOMIC DNA]</scope>
</reference>
<accession>D8QRD3</accession>
<dbReference type="GO" id="GO:0031146">
    <property type="term" value="P:SCF-dependent proteasomal ubiquitin-dependent protein catabolic process"/>
    <property type="evidence" value="ECO:0000318"/>
    <property type="project" value="GO_Central"/>
</dbReference>
<proteinExistence type="predicted"/>
<dbReference type="GO" id="GO:0004842">
    <property type="term" value="F:ubiquitin-protein transferase activity"/>
    <property type="evidence" value="ECO:0000318"/>
    <property type="project" value="GO_Central"/>
</dbReference>
<dbReference type="InterPro" id="IPR001810">
    <property type="entry name" value="F-box_dom"/>
</dbReference>
<keyword evidence="3" id="KW-1185">Reference proteome</keyword>
<dbReference type="Gramene" id="EFJ37227">
    <property type="protein sequence ID" value="EFJ37227"/>
    <property type="gene ID" value="SELMODRAFT_403425"/>
</dbReference>
<dbReference type="SMART" id="SM00256">
    <property type="entry name" value="FBOX"/>
    <property type="match status" value="1"/>
</dbReference>
<evidence type="ECO:0000259" key="1">
    <source>
        <dbReference type="PROSITE" id="PS50181"/>
    </source>
</evidence>
<gene>
    <name evidence="2" type="ORF">SELMODRAFT_403425</name>
</gene>
<evidence type="ECO:0000313" key="2">
    <source>
        <dbReference type="EMBL" id="EFJ37227.1"/>
    </source>
</evidence>
<dbReference type="InterPro" id="IPR050796">
    <property type="entry name" value="SCF_F-box_component"/>
</dbReference>
<sequence>MGLPLVRIASPKLVVLFPKSAKDIAELFCSEVASTKLHDAFHLPCSKRSNYRYEVPILPSIPQIVASEVRLTRKVDYFVSFGMQRSEGVRLYVSSTSVIVSNESSGSYREDLSDELLLLIFLHLGIADLFRAQYVCKKWHTLILANLEQYLQAYGPWVLMANTEGSEAIVWFPLFGSQEKVSSNDLHLSKFSSIVASYKGLVCNRLYHEVETLLALVVGNPITNEWKQLPIVMARSNDPSSDCKFSSDAFEVEIQVDSDGHYRVLAIPDTGIIAFWDDALEYDSRTDCWDRLFPKEGPQAERWQRFLSLGHTFHTTWYLLLEVMHGCRYWRFLLPPIGGVDPDMPWATSDPLSPVEFYYWAGKVLKNCCGSSDMDYVLWVATKRKRQEPKLVMGFVIYKLYLDKLDNAEIANAMVSYKSEEAWEFVTEVDVKHLYGEGWDSQGEMSRDCPDPGFRYYWIGDLVCIIRISKNWLPVAFNLATWEWIKPNVDNSENFKGISVFMPSRILQNVFQSQSLLSNFITILRASSINDHNIPLSGQEVMGMQGPKDGQLQKTTEEWEINLGLLPDMPDRWRP</sequence>
<feature type="domain" description="F-box" evidence="1">
    <location>
        <begin position="106"/>
        <end position="154"/>
    </location>
</feature>
<dbReference type="EMBL" id="GL377566">
    <property type="protein sequence ID" value="EFJ37227.1"/>
    <property type="molecule type" value="Genomic_DNA"/>
</dbReference>
<dbReference type="Proteomes" id="UP000001514">
    <property type="component" value="Unassembled WGS sequence"/>
</dbReference>
<dbReference type="InterPro" id="IPR036047">
    <property type="entry name" value="F-box-like_dom_sf"/>
</dbReference>
<dbReference type="Gene3D" id="1.20.1280.50">
    <property type="match status" value="1"/>
</dbReference>
<dbReference type="SUPFAM" id="SSF81383">
    <property type="entry name" value="F-box domain"/>
    <property type="match status" value="1"/>
</dbReference>
<dbReference type="PROSITE" id="PS50181">
    <property type="entry name" value="FBOX"/>
    <property type="match status" value="1"/>
</dbReference>
<dbReference type="PANTHER" id="PTHR31672">
    <property type="entry name" value="BNACNNG10540D PROTEIN"/>
    <property type="match status" value="1"/>
</dbReference>
<dbReference type="KEGG" id="smo:SELMODRAFT_403425"/>
<evidence type="ECO:0000313" key="3">
    <source>
        <dbReference type="Proteomes" id="UP000001514"/>
    </source>
</evidence>
<protein>
    <recommendedName>
        <fullName evidence="1">F-box domain-containing protein</fullName>
    </recommendedName>
</protein>
<dbReference type="HOGENOM" id="CLU_531465_0_0_1"/>
<name>D8QRD3_SELML</name>
<dbReference type="AlphaFoldDB" id="D8QRD3"/>
<dbReference type="InParanoid" id="D8QRD3"/>
<dbReference type="Pfam" id="PF00646">
    <property type="entry name" value="F-box"/>
    <property type="match status" value="1"/>
</dbReference>
<organism evidence="3">
    <name type="scientific">Selaginella moellendorffii</name>
    <name type="common">Spikemoss</name>
    <dbReference type="NCBI Taxonomy" id="88036"/>
    <lineage>
        <taxon>Eukaryota</taxon>
        <taxon>Viridiplantae</taxon>
        <taxon>Streptophyta</taxon>
        <taxon>Embryophyta</taxon>
        <taxon>Tracheophyta</taxon>
        <taxon>Lycopodiopsida</taxon>
        <taxon>Selaginellales</taxon>
        <taxon>Selaginellaceae</taxon>
        <taxon>Selaginella</taxon>
    </lineage>
</organism>